<keyword evidence="5" id="KW-1185">Reference proteome</keyword>
<dbReference type="SUPFAM" id="SSF53383">
    <property type="entry name" value="PLP-dependent transferases"/>
    <property type="match status" value="1"/>
</dbReference>
<protein>
    <recommendedName>
        <fullName evidence="6">MIP18 family-like domain-containing protein</fullName>
    </recommendedName>
</protein>
<evidence type="ECO:0008006" key="6">
    <source>
        <dbReference type="Google" id="ProtNLM"/>
    </source>
</evidence>
<dbReference type="Pfam" id="PF00266">
    <property type="entry name" value="Aminotran_5"/>
    <property type="match status" value="1"/>
</dbReference>
<dbReference type="AlphaFoldDB" id="A0A2A2M475"/>
<organism evidence="4 5">
    <name type="scientific">Diploscapter pachys</name>
    <dbReference type="NCBI Taxonomy" id="2018661"/>
    <lineage>
        <taxon>Eukaryota</taxon>
        <taxon>Metazoa</taxon>
        <taxon>Ecdysozoa</taxon>
        <taxon>Nematoda</taxon>
        <taxon>Chromadorea</taxon>
        <taxon>Rhabditida</taxon>
        <taxon>Rhabditina</taxon>
        <taxon>Rhabditomorpha</taxon>
        <taxon>Rhabditoidea</taxon>
        <taxon>Rhabditidae</taxon>
        <taxon>Diploscapter</taxon>
    </lineage>
</organism>
<evidence type="ECO:0000256" key="1">
    <source>
        <dbReference type="ARBA" id="ARBA00022898"/>
    </source>
</evidence>
<dbReference type="InterPro" id="IPR014291">
    <property type="entry name" value="SUF_FeS_clus_asmbl-assoc"/>
</dbReference>
<dbReference type="InterPro" id="IPR015422">
    <property type="entry name" value="PyrdxlP-dep_Trfase_small"/>
</dbReference>
<name>A0A2A2M475_9BILA</name>
<feature type="domain" description="Aminotransferase class V" evidence="2">
    <location>
        <begin position="1"/>
        <end position="148"/>
    </location>
</feature>
<dbReference type="InterPro" id="IPR015424">
    <property type="entry name" value="PyrdxlP-dep_Trfase"/>
</dbReference>
<evidence type="ECO:0000313" key="4">
    <source>
        <dbReference type="EMBL" id="PAV93105.1"/>
    </source>
</evidence>
<evidence type="ECO:0000313" key="5">
    <source>
        <dbReference type="Proteomes" id="UP000218231"/>
    </source>
</evidence>
<keyword evidence="1" id="KW-0663">Pyridoxal phosphate</keyword>
<dbReference type="PANTHER" id="PTHR43586:SF8">
    <property type="entry name" value="CYSTEINE DESULFURASE 1, CHLOROPLASTIC"/>
    <property type="match status" value="1"/>
</dbReference>
<evidence type="ECO:0000259" key="2">
    <source>
        <dbReference type="Pfam" id="PF00266"/>
    </source>
</evidence>
<accession>A0A2A2M475</accession>
<dbReference type="Proteomes" id="UP000218231">
    <property type="component" value="Unassembled WGS sequence"/>
</dbReference>
<sequence>MPPYQGGGSMIDRVTFAKTTYAPPPGRFEAGTPHIVGALGLAAAIDYVEGIGLAAIHAHETALVRDARAALSSLNSVRLFGPEDSAGIVSFAVEGVHPHDVGTILDEGRVAIRAGHHCAQPLMEALGVDATARASFAVYNGPQDIEALVKGVEREVDAVETPPRARVDDAAEPRQRDYLSGFLQQKPQGDAPGEPGGALYEGVIDALKEIYDPEIPVNIYDLGLIYGVEVTAEGQAVVTMTLTTPHCPVAESMPAEVEMRVAAVPGIAFADVNLVWDPPWDPQKMSDEAKLELGML</sequence>
<dbReference type="Gene3D" id="3.90.1150.10">
    <property type="entry name" value="Aspartate Aminotransferase, domain 1"/>
    <property type="match status" value="1"/>
</dbReference>
<feature type="domain" description="MIP18 family-like" evidence="3">
    <location>
        <begin position="203"/>
        <end position="268"/>
    </location>
</feature>
<dbReference type="OrthoDB" id="420046at2759"/>
<dbReference type="STRING" id="2018661.A0A2A2M475"/>
<dbReference type="Gene3D" id="3.40.640.10">
    <property type="entry name" value="Type I PLP-dependent aspartate aminotransferase-like (Major domain)"/>
    <property type="match status" value="1"/>
</dbReference>
<dbReference type="InterPro" id="IPR000192">
    <property type="entry name" value="Aminotrans_V_dom"/>
</dbReference>
<dbReference type="SUPFAM" id="SSF117916">
    <property type="entry name" value="Fe-S cluster assembly (FSCA) domain-like"/>
    <property type="match status" value="1"/>
</dbReference>
<dbReference type="Gene3D" id="3.30.300.130">
    <property type="entry name" value="Fe-S cluster assembly (FSCA)"/>
    <property type="match status" value="1"/>
</dbReference>
<dbReference type="InterPro" id="IPR015421">
    <property type="entry name" value="PyrdxlP-dep_Trfase_major"/>
</dbReference>
<reference evidence="4 5" key="1">
    <citation type="journal article" date="2017" name="Curr. Biol.">
        <title>Genome architecture and evolution of a unichromosomal asexual nematode.</title>
        <authorList>
            <person name="Fradin H."/>
            <person name="Zegar C."/>
            <person name="Gutwein M."/>
            <person name="Lucas J."/>
            <person name="Kovtun M."/>
            <person name="Corcoran D."/>
            <person name="Baugh L.R."/>
            <person name="Kiontke K."/>
            <person name="Gunsalus K."/>
            <person name="Fitch D.H."/>
            <person name="Piano F."/>
        </authorList>
    </citation>
    <scope>NUCLEOTIDE SEQUENCE [LARGE SCALE GENOMIC DNA]</scope>
    <source>
        <strain evidence="4">PF1309</strain>
    </source>
</reference>
<dbReference type="EMBL" id="LIAE01005722">
    <property type="protein sequence ID" value="PAV93105.1"/>
    <property type="molecule type" value="Genomic_DNA"/>
</dbReference>
<proteinExistence type="predicted"/>
<dbReference type="NCBIfam" id="TIGR02945">
    <property type="entry name" value="SUF_assoc"/>
    <property type="match status" value="1"/>
</dbReference>
<dbReference type="PANTHER" id="PTHR43586">
    <property type="entry name" value="CYSTEINE DESULFURASE"/>
    <property type="match status" value="1"/>
</dbReference>
<gene>
    <name evidence="4" type="ORF">WR25_03163</name>
</gene>
<dbReference type="InterPro" id="IPR002744">
    <property type="entry name" value="MIP18-like"/>
</dbReference>
<evidence type="ECO:0000259" key="3">
    <source>
        <dbReference type="Pfam" id="PF01883"/>
    </source>
</evidence>
<comment type="caution">
    <text evidence="4">The sequence shown here is derived from an EMBL/GenBank/DDBJ whole genome shotgun (WGS) entry which is preliminary data.</text>
</comment>
<dbReference type="Pfam" id="PF01883">
    <property type="entry name" value="FeS_assembly_P"/>
    <property type="match status" value="1"/>
</dbReference>
<dbReference type="InterPro" id="IPR034904">
    <property type="entry name" value="FSCA_dom_sf"/>
</dbReference>